<reference evidence="2 3" key="1">
    <citation type="submission" date="2017-10" db="EMBL/GenBank/DDBJ databases">
        <title>Effective Description of Clostridium neonatale sp. nov. linked to necrotizing enterocolitis in neonates and a clarification of species assignable to the genus Clostridium (Prazmowski 1880) emend. Lawson and Rainey 2016.</title>
        <authorList>
            <person name="Bernard K."/>
            <person name="Burdz T."/>
            <person name="Wiebe D."/>
            <person name="Balcewich B."/>
            <person name="Alfa M."/>
            <person name="Bernier A.-M."/>
        </authorList>
    </citation>
    <scope>NUCLEOTIDE SEQUENCE [LARGE SCALE GENOMIC DNA]</scope>
    <source>
        <strain evidence="2 3">LCDC99A005</strain>
    </source>
</reference>
<dbReference type="RefSeq" id="WP_058295392.1">
    <property type="nucleotide sequence ID" value="NZ_CAMRXB010000055.1"/>
</dbReference>
<evidence type="ECO:0000313" key="3">
    <source>
        <dbReference type="Proteomes" id="UP000220840"/>
    </source>
</evidence>
<protein>
    <submittedName>
        <fullName evidence="2">ROK family protein</fullName>
    </submittedName>
</protein>
<dbReference type="Pfam" id="PF00480">
    <property type="entry name" value="ROK"/>
    <property type="match status" value="1"/>
</dbReference>
<dbReference type="SUPFAM" id="SSF53067">
    <property type="entry name" value="Actin-like ATPase domain"/>
    <property type="match status" value="1"/>
</dbReference>
<organism evidence="2 3">
    <name type="scientific">Clostridium neonatale</name>
    <dbReference type="NCBI Taxonomy" id="137838"/>
    <lineage>
        <taxon>Bacteria</taxon>
        <taxon>Bacillati</taxon>
        <taxon>Bacillota</taxon>
        <taxon>Clostridia</taxon>
        <taxon>Eubacteriales</taxon>
        <taxon>Clostridiaceae</taxon>
        <taxon>Clostridium</taxon>
    </lineage>
</organism>
<sequence>MKKIISIDIGGTFIKYGLVDEAGVVLCKDKKVTVKSGAEDFVDELCEIVNLYKDNSDILGVSISMPGFINNKEGIPVACSYLRFIENYKLQDELASRTNLEVKIENDANCVALAEKFNGNATECEDFICITIGTGIGGGIYLNNNLIRGKQFKGGEFCYMITKDKEGHQILSKNSSITALIDMYKEYKILDNTVEVLGDEIFKEAETDKNVKNIINEWYGNIARMVFNLSSILNPEKILIGGGVSARADLIYQIEIALREIPWWHFVECKLEKCKHENDAGLIGAAYNFMNP</sequence>
<dbReference type="Proteomes" id="UP000220840">
    <property type="component" value="Unassembled WGS sequence"/>
</dbReference>
<dbReference type="InterPro" id="IPR000600">
    <property type="entry name" value="ROK"/>
</dbReference>
<dbReference type="EMBL" id="PDCJ01000001">
    <property type="protein sequence ID" value="PEG31235.1"/>
    <property type="molecule type" value="Genomic_DNA"/>
</dbReference>
<evidence type="ECO:0000313" key="2">
    <source>
        <dbReference type="EMBL" id="PEG31235.1"/>
    </source>
</evidence>
<proteinExistence type="inferred from homology"/>
<comment type="similarity">
    <text evidence="1">Belongs to the ROK (NagC/XylR) family.</text>
</comment>
<evidence type="ECO:0000256" key="1">
    <source>
        <dbReference type="ARBA" id="ARBA00006479"/>
    </source>
</evidence>
<keyword evidence="3" id="KW-1185">Reference proteome</keyword>
<dbReference type="InterPro" id="IPR043129">
    <property type="entry name" value="ATPase_NBD"/>
</dbReference>
<dbReference type="PANTHER" id="PTHR18964">
    <property type="entry name" value="ROK (REPRESSOR, ORF, KINASE) FAMILY"/>
    <property type="match status" value="1"/>
</dbReference>
<dbReference type="PANTHER" id="PTHR18964:SF165">
    <property type="entry name" value="BETA-GLUCOSIDE KINASE"/>
    <property type="match status" value="1"/>
</dbReference>
<dbReference type="Gene3D" id="3.30.420.40">
    <property type="match status" value="2"/>
</dbReference>
<name>A0A2A7MHN8_9CLOT</name>
<dbReference type="AlphaFoldDB" id="A0A2A7MHN8"/>
<accession>A0A2A7MHN8</accession>
<comment type="caution">
    <text evidence="2">The sequence shown here is derived from an EMBL/GenBank/DDBJ whole genome shotgun (WGS) entry which is preliminary data.</text>
</comment>
<dbReference type="STRING" id="137838.GCA_001458595_02626"/>
<gene>
    <name evidence="2" type="ORF">CQ394_05785</name>
</gene>
<dbReference type="OrthoDB" id="9795247at2"/>